<evidence type="ECO:0000313" key="2">
    <source>
        <dbReference type="EMBL" id="SUX24034.1"/>
    </source>
</evidence>
<sequence>MATINDFLNIILNVISPFLSRKRLKKYLNGILEPDIEELEVIKRYIETTRPEMITNGSSHILRQVEQMKIPYFRDLTVEELDFLLDKEVGLHGILDVVMAKGGLSRGLASIVWNENRKHYEERKKITGEEAIIFFFIAFIPMIVYGFYIVITRLDSGNNGLPMVSTFPMLSIFFIFYLFYLIFILFPLASIPSNINAAKKRLLAGNNRVIFGNN</sequence>
<dbReference type="EMBL" id="UFUW01000001">
    <property type="protein sequence ID" value="SUX24034.1"/>
    <property type="molecule type" value="Genomic_DNA"/>
</dbReference>
<feature type="transmembrane region" description="Helical" evidence="1">
    <location>
        <begin position="131"/>
        <end position="151"/>
    </location>
</feature>
<dbReference type="Proteomes" id="UP000254572">
    <property type="component" value="Unassembled WGS sequence"/>
</dbReference>
<organism evidence="2 3">
    <name type="scientific">Cardiobacterium valvarum</name>
    <dbReference type="NCBI Taxonomy" id="194702"/>
    <lineage>
        <taxon>Bacteria</taxon>
        <taxon>Pseudomonadati</taxon>
        <taxon>Pseudomonadota</taxon>
        <taxon>Gammaproteobacteria</taxon>
        <taxon>Cardiobacteriales</taxon>
        <taxon>Cardiobacteriaceae</taxon>
        <taxon>Cardiobacterium</taxon>
    </lineage>
</organism>
<protein>
    <submittedName>
        <fullName evidence="2">Uncharacterized protein</fullName>
    </submittedName>
</protein>
<accession>A0A381EAK0</accession>
<keyword evidence="1" id="KW-0812">Transmembrane</keyword>
<gene>
    <name evidence="2" type="ORF">NCTC13294_01661</name>
</gene>
<evidence type="ECO:0000313" key="3">
    <source>
        <dbReference type="Proteomes" id="UP000254572"/>
    </source>
</evidence>
<feature type="transmembrane region" description="Helical" evidence="1">
    <location>
        <begin position="171"/>
        <end position="191"/>
    </location>
</feature>
<proteinExistence type="predicted"/>
<reference evidence="2 3" key="1">
    <citation type="submission" date="2018-06" db="EMBL/GenBank/DDBJ databases">
        <authorList>
            <consortium name="Pathogen Informatics"/>
            <person name="Doyle S."/>
        </authorList>
    </citation>
    <scope>NUCLEOTIDE SEQUENCE [LARGE SCALE GENOMIC DNA]</scope>
    <source>
        <strain evidence="2 3">NCTC13294</strain>
    </source>
</reference>
<dbReference type="OrthoDB" id="9877127at2"/>
<keyword evidence="1" id="KW-1133">Transmembrane helix</keyword>
<keyword evidence="1" id="KW-0472">Membrane</keyword>
<dbReference type="RefSeq" id="WP_115611894.1">
    <property type="nucleotide sequence ID" value="NZ_JBHLZC010000002.1"/>
</dbReference>
<evidence type="ECO:0000256" key="1">
    <source>
        <dbReference type="SAM" id="Phobius"/>
    </source>
</evidence>
<keyword evidence="3" id="KW-1185">Reference proteome</keyword>
<name>A0A381EAK0_9GAMM</name>
<dbReference type="AlphaFoldDB" id="A0A381EAK0"/>